<dbReference type="KEGG" id="apal:BN85403840"/>
<sequence length="142" mass="16366">MEILGKKSNAAYYLNIILIAVIFLSAVFLFIIGFLKIDELSTILFIAILALFVIAPIKEIQLSKKRNEVIIFKKGNNVSVTNLKNEVLKLNEINIINVKKYKIPFLSFGTLMFYTETKKVKCSYIKKVDEVYDYFKKEVISL</sequence>
<protein>
    <submittedName>
        <fullName evidence="2">Uncharacterized protein</fullName>
    </submittedName>
</protein>
<keyword evidence="1" id="KW-0812">Transmembrane</keyword>
<name>U4KR94_ALTPJ</name>
<dbReference type="RefSeq" id="WP_026656775.1">
    <property type="nucleotide sequence ID" value="NC_022538.1"/>
</dbReference>
<keyword evidence="3" id="KW-1185">Reference proteome</keyword>
<evidence type="ECO:0000256" key="1">
    <source>
        <dbReference type="SAM" id="Phobius"/>
    </source>
</evidence>
<keyword evidence="1" id="KW-0472">Membrane</keyword>
<proteinExistence type="predicted"/>
<dbReference type="AlphaFoldDB" id="U4KR94"/>
<dbReference type="STRING" id="1318466.BN85403840"/>
<evidence type="ECO:0000313" key="2">
    <source>
        <dbReference type="EMBL" id="CCV63961.1"/>
    </source>
</evidence>
<gene>
    <name evidence="2" type="ORF">BN85403840</name>
</gene>
<feature type="transmembrane region" description="Helical" evidence="1">
    <location>
        <begin position="12"/>
        <end position="34"/>
    </location>
</feature>
<keyword evidence="1" id="KW-1133">Transmembrane helix</keyword>
<reference evidence="2 3" key="1">
    <citation type="journal article" date="2013" name="J. Mol. Microbiol. Biotechnol.">
        <title>Analysis of the Complete Genomes of Acholeplasma brassicae , A. palmae and A. laidlawii and Their Comparison to the Obligate Parasites from ' Candidatus Phytoplasma'.</title>
        <authorList>
            <person name="Kube M."/>
            <person name="Siewert C."/>
            <person name="Migdoll A.M."/>
            <person name="Duduk B."/>
            <person name="Holz S."/>
            <person name="Rabus R."/>
            <person name="Seemuller E."/>
            <person name="Mitrovic J."/>
            <person name="Muller I."/>
            <person name="Buttner C."/>
            <person name="Reinhardt R."/>
        </authorList>
    </citation>
    <scope>NUCLEOTIDE SEQUENCE [LARGE SCALE GENOMIC DNA]</scope>
    <source>
        <strain evidence="2 3">J233</strain>
    </source>
</reference>
<feature type="transmembrane region" description="Helical" evidence="1">
    <location>
        <begin position="40"/>
        <end position="57"/>
    </location>
</feature>
<evidence type="ECO:0000313" key="3">
    <source>
        <dbReference type="Proteomes" id="UP000032740"/>
    </source>
</evidence>
<accession>U4KR94</accession>
<organism evidence="2 3">
    <name type="scientific">Alteracholeplasma palmae (strain ATCC 49389 / J233)</name>
    <name type="common">Acholeplasma palmae</name>
    <dbReference type="NCBI Taxonomy" id="1318466"/>
    <lineage>
        <taxon>Bacteria</taxon>
        <taxon>Bacillati</taxon>
        <taxon>Mycoplasmatota</taxon>
        <taxon>Mollicutes</taxon>
        <taxon>Acholeplasmatales</taxon>
        <taxon>Acholeplasmataceae</taxon>
        <taxon>Acholeplasma</taxon>
    </lineage>
</organism>
<dbReference type="HOGENOM" id="CLU_1811569_0_0_14"/>
<dbReference type="Proteomes" id="UP000032740">
    <property type="component" value="Chromosome"/>
</dbReference>
<dbReference type="EMBL" id="FO681347">
    <property type="protein sequence ID" value="CCV63961.1"/>
    <property type="molecule type" value="Genomic_DNA"/>
</dbReference>